<sequence length="154" mass="17402">MKKINFIEAMMKHNQIVLVIACVMMLLGIFGLENMPRREFPEFTIRQGVIVGVFPGSTSLQVEEQLTTVVEDYIFGYEEVNKLKTYSHSKEGQMIIYVELNDNVRNADKFWSKLRHGLGELQMQLPSGVLALVGSNDFGDTSALLITMSSEKHS</sequence>
<evidence type="ECO:0000313" key="1">
    <source>
        <dbReference type="EMBL" id="HCY80405.1"/>
    </source>
</evidence>
<dbReference type="PANTHER" id="PTHR32063:SF18">
    <property type="entry name" value="CATION EFFLUX SYSTEM PROTEIN"/>
    <property type="match status" value="1"/>
</dbReference>
<dbReference type="Pfam" id="PF00873">
    <property type="entry name" value="ACR_tran"/>
    <property type="match status" value="1"/>
</dbReference>
<dbReference type="GO" id="GO:0042910">
    <property type="term" value="F:xenobiotic transmembrane transporter activity"/>
    <property type="evidence" value="ECO:0007669"/>
    <property type="project" value="TreeGrafter"/>
</dbReference>
<organism evidence="1 2">
    <name type="scientific">Xanthomarina gelatinilytica</name>
    <dbReference type="NCBI Taxonomy" id="1137281"/>
    <lineage>
        <taxon>Bacteria</taxon>
        <taxon>Pseudomonadati</taxon>
        <taxon>Bacteroidota</taxon>
        <taxon>Flavobacteriia</taxon>
        <taxon>Flavobacteriales</taxon>
        <taxon>Flavobacteriaceae</taxon>
        <taxon>Xanthomarina</taxon>
    </lineage>
</organism>
<gene>
    <name evidence="1" type="ORF">DHV22_01750</name>
</gene>
<proteinExistence type="predicted"/>
<dbReference type="GO" id="GO:0005886">
    <property type="term" value="C:plasma membrane"/>
    <property type="evidence" value="ECO:0007669"/>
    <property type="project" value="TreeGrafter"/>
</dbReference>
<dbReference type="PANTHER" id="PTHR32063">
    <property type="match status" value="1"/>
</dbReference>
<dbReference type="Gene3D" id="3.30.70.1320">
    <property type="entry name" value="Multidrug efflux transporter AcrB pore domain like"/>
    <property type="match status" value="1"/>
</dbReference>
<accession>A0A3D6BQR7</accession>
<dbReference type="EMBL" id="DPRK01000025">
    <property type="protein sequence ID" value="HCY80405.1"/>
    <property type="molecule type" value="Genomic_DNA"/>
</dbReference>
<reference evidence="1 2" key="1">
    <citation type="journal article" date="2018" name="Nat. Biotechnol.">
        <title>A standardized bacterial taxonomy based on genome phylogeny substantially revises the tree of life.</title>
        <authorList>
            <person name="Parks D.H."/>
            <person name="Chuvochina M."/>
            <person name="Waite D.W."/>
            <person name="Rinke C."/>
            <person name="Skarshewski A."/>
            <person name="Chaumeil P.A."/>
            <person name="Hugenholtz P."/>
        </authorList>
    </citation>
    <scope>NUCLEOTIDE SEQUENCE [LARGE SCALE GENOMIC DNA]</scope>
    <source>
        <strain evidence="1">UBA10227</strain>
    </source>
</reference>
<dbReference type="AlphaFoldDB" id="A0A3D6BQR7"/>
<dbReference type="Gene3D" id="3.30.70.1430">
    <property type="entry name" value="Multidrug efflux transporter AcrB pore domain"/>
    <property type="match status" value="1"/>
</dbReference>
<dbReference type="Proteomes" id="UP000263268">
    <property type="component" value="Unassembled WGS sequence"/>
</dbReference>
<name>A0A3D6BQR7_9FLAO</name>
<dbReference type="InterPro" id="IPR001036">
    <property type="entry name" value="Acrflvin-R"/>
</dbReference>
<evidence type="ECO:0000313" key="2">
    <source>
        <dbReference type="Proteomes" id="UP000263268"/>
    </source>
</evidence>
<dbReference type="SUPFAM" id="SSF82693">
    <property type="entry name" value="Multidrug efflux transporter AcrB pore domain, PN1, PN2, PC1 and PC2 subdomains"/>
    <property type="match status" value="1"/>
</dbReference>
<protein>
    <recommendedName>
        <fullName evidence="3">AcrB/AcrD/AcrF family protein</fullName>
    </recommendedName>
</protein>
<dbReference type="Gene3D" id="1.20.1640.10">
    <property type="entry name" value="Multidrug efflux transporter AcrB transmembrane domain"/>
    <property type="match status" value="1"/>
</dbReference>
<evidence type="ECO:0008006" key="3">
    <source>
        <dbReference type="Google" id="ProtNLM"/>
    </source>
</evidence>
<comment type="caution">
    <text evidence="1">The sequence shown here is derived from an EMBL/GenBank/DDBJ whole genome shotgun (WGS) entry which is preliminary data.</text>
</comment>